<dbReference type="OrthoDB" id="9807426at2"/>
<dbReference type="AlphaFoldDB" id="A0A7U6GKU2"/>
<name>A0A7U6GKU2_9GAMM</name>
<evidence type="ECO:0000313" key="2">
    <source>
        <dbReference type="EMBL" id="BAO45521.1"/>
    </source>
</evidence>
<gene>
    <name evidence="2" type="ORF">TBH_C2615</name>
</gene>
<dbReference type="RefSeq" id="WP_041069268.1">
    <property type="nucleotide sequence ID" value="NZ_AP012273.1"/>
</dbReference>
<keyword evidence="3" id="KW-1185">Reference proteome</keyword>
<evidence type="ECO:0000313" key="3">
    <source>
        <dbReference type="Proteomes" id="UP000031631"/>
    </source>
</evidence>
<dbReference type="EMBL" id="AP012273">
    <property type="protein sequence ID" value="BAO45521.1"/>
    <property type="molecule type" value="Genomic_DNA"/>
</dbReference>
<reference evidence="2 3" key="1">
    <citation type="journal article" date="2014" name="PLoS ONE">
        <title>Physiological and genomic features of a novel sulfur-oxidizing gammaproteobacterium belonging to a previously uncultivated symbiotic lineage isolated from a hydrothermal vent.</title>
        <authorList>
            <person name="Nunoura T."/>
            <person name="Takaki Y."/>
            <person name="Kazama H."/>
            <person name="Kakuta J."/>
            <person name="Shimamura S."/>
            <person name="Makita H."/>
            <person name="Hirai M."/>
            <person name="Miyazaki M."/>
            <person name="Takai K."/>
        </authorList>
    </citation>
    <scope>NUCLEOTIDE SEQUENCE [LARGE SCALE GENOMIC DNA]</scope>
    <source>
        <strain evidence="2 3">Hiromi1</strain>
    </source>
</reference>
<feature type="domain" description="CoA-binding" evidence="1">
    <location>
        <begin position="7"/>
        <end position="120"/>
    </location>
</feature>
<accession>A0A7U6GKU2</accession>
<organism evidence="2 3">
    <name type="scientific">Thiolapillus brandeum</name>
    <dbReference type="NCBI Taxonomy" id="1076588"/>
    <lineage>
        <taxon>Bacteria</taxon>
        <taxon>Pseudomonadati</taxon>
        <taxon>Pseudomonadota</taxon>
        <taxon>Gammaproteobacteria</taxon>
        <taxon>Chromatiales</taxon>
        <taxon>Sedimenticolaceae</taxon>
        <taxon>Thiolapillus</taxon>
    </lineage>
</organism>
<dbReference type="InterPro" id="IPR003781">
    <property type="entry name" value="CoA-bd"/>
</dbReference>
<dbReference type="Proteomes" id="UP000031631">
    <property type="component" value="Chromosome"/>
</dbReference>
<dbReference type="Pfam" id="PF13380">
    <property type="entry name" value="CoA_binding_2"/>
    <property type="match status" value="1"/>
</dbReference>
<dbReference type="KEGG" id="tbn:TBH_C2615"/>
<dbReference type="Gene3D" id="3.40.50.720">
    <property type="entry name" value="NAD(P)-binding Rossmann-like Domain"/>
    <property type="match status" value="1"/>
</dbReference>
<proteinExistence type="predicted"/>
<dbReference type="InterPro" id="IPR036291">
    <property type="entry name" value="NAD(P)-bd_dom_sf"/>
</dbReference>
<sequence length="125" mass="13672">MNPAEHHVVVLGATAKPDRYANQAIRLLKGKGYHHITPVHPKLAVSEGIPVTHKLSRINDPVDTLTLYVGPARLEPMIGDILDLKPGRVIFNPGTESAKLQQALDQAAIPWEEACTLVLLRTGQF</sequence>
<protein>
    <recommendedName>
        <fullName evidence="1">CoA-binding domain-containing protein</fullName>
    </recommendedName>
</protein>
<evidence type="ECO:0000259" key="1">
    <source>
        <dbReference type="Pfam" id="PF13380"/>
    </source>
</evidence>
<dbReference type="SUPFAM" id="SSF51735">
    <property type="entry name" value="NAD(P)-binding Rossmann-fold domains"/>
    <property type="match status" value="1"/>
</dbReference>